<dbReference type="Pfam" id="PF07963">
    <property type="entry name" value="N_methyl"/>
    <property type="match status" value="1"/>
</dbReference>
<feature type="transmembrane region" description="Helical" evidence="1">
    <location>
        <begin position="12"/>
        <end position="33"/>
    </location>
</feature>
<accession>A0ABT2MJW4</accession>
<reference evidence="2 3" key="1">
    <citation type="journal article" date="2022" name="Front. Microbiol.">
        <title>High genomic differentiation and limited gene flow indicate recent cryptic speciation within the genus Laspinema (cyanobacteria).</title>
        <authorList>
            <person name="Stanojkovic A."/>
            <person name="Skoupy S."/>
            <person name="Skaloud P."/>
            <person name="Dvorak P."/>
        </authorList>
    </citation>
    <scope>NUCLEOTIDE SEQUENCE [LARGE SCALE GENOMIC DNA]</scope>
    <source>
        <strain evidence="2 3">D2a</strain>
    </source>
</reference>
<dbReference type="Proteomes" id="UP001525890">
    <property type="component" value="Unassembled WGS sequence"/>
</dbReference>
<organism evidence="2 3">
    <name type="scientific">Laspinema palackyanum D2a</name>
    <dbReference type="NCBI Taxonomy" id="2953684"/>
    <lineage>
        <taxon>Bacteria</taxon>
        <taxon>Bacillati</taxon>
        <taxon>Cyanobacteriota</taxon>
        <taxon>Cyanophyceae</taxon>
        <taxon>Oscillatoriophycideae</taxon>
        <taxon>Oscillatoriales</taxon>
        <taxon>Laspinemataceae</taxon>
        <taxon>Laspinema</taxon>
        <taxon>Laspinema palackyanum</taxon>
    </lineage>
</organism>
<proteinExistence type="predicted"/>
<protein>
    <submittedName>
        <fullName evidence="2">Prepilin-type N-terminal cleavage/methylation domain-containing protein</fullName>
    </submittedName>
</protein>
<keyword evidence="3" id="KW-1185">Reference proteome</keyword>
<dbReference type="SUPFAM" id="SSF54523">
    <property type="entry name" value="Pili subunits"/>
    <property type="match status" value="1"/>
</dbReference>
<evidence type="ECO:0000313" key="3">
    <source>
        <dbReference type="Proteomes" id="UP001525890"/>
    </source>
</evidence>
<gene>
    <name evidence="2" type="ORF">NG799_01690</name>
</gene>
<dbReference type="InterPro" id="IPR012902">
    <property type="entry name" value="N_methyl_site"/>
</dbReference>
<name>A0ABT2MJW4_9CYAN</name>
<dbReference type="NCBIfam" id="TIGR02532">
    <property type="entry name" value="IV_pilin_GFxxxE"/>
    <property type="match status" value="1"/>
</dbReference>
<dbReference type="InterPro" id="IPR045584">
    <property type="entry name" value="Pilin-like"/>
</dbReference>
<sequence>MRKSSNQGFTLTELLCVLTIIGILSAILLPTILRIIGNVRVSIATSQIALQGGASRIDAMAEGGTPKTLCVGNFEGKIRYRSITGTDCEAVKDWQYIGGRVQIDLANSTLRSKSGVAGNSSSDDRIYRLAYADTKAGIGASYGQLGRLTVIHPWTDNKKCIFLFGVDGRTDIRENKQCNR</sequence>
<evidence type="ECO:0000256" key="1">
    <source>
        <dbReference type="SAM" id="Phobius"/>
    </source>
</evidence>
<comment type="caution">
    <text evidence="2">The sequence shown here is derived from an EMBL/GenBank/DDBJ whole genome shotgun (WGS) entry which is preliminary data.</text>
</comment>
<keyword evidence="1" id="KW-0472">Membrane</keyword>
<keyword evidence="1" id="KW-1133">Transmembrane helix</keyword>
<evidence type="ECO:0000313" key="2">
    <source>
        <dbReference type="EMBL" id="MCT7965043.1"/>
    </source>
</evidence>
<keyword evidence="1" id="KW-0812">Transmembrane</keyword>
<dbReference type="RefSeq" id="WP_368004786.1">
    <property type="nucleotide sequence ID" value="NZ_JAMXFF010000002.1"/>
</dbReference>
<dbReference type="EMBL" id="JAMXFF010000002">
    <property type="protein sequence ID" value="MCT7965043.1"/>
    <property type="molecule type" value="Genomic_DNA"/>
</dbReference>
<dbReference type="Gene3D" id="3.30.700.10">
    <property type="entry name" value="Glycoprotein, Type 4 Pilin"/>
    <property type="match status" value="1"/>
</dbReference>